<protein>
    <submittedName>
        <fullName evidence="1">Phosphohydrolase</fullName>
    </submittedName>
</protein>
<gene>
    <name evidence="1" type="ORF">CRI93_01130</name>
</gene>
<dbReference type="OrthoDB" id="9802385at2"/>
<dbReference type="PANTHER" id="PTHR46246">
    <property type="entry name" value="GUANOSINE-3',5'-BIS(DIPHOSPHATE) 3'-PYROPHOSPHOHYDROLASE MESH1"/>
    <property type="match status" value="1"/>
</dbReference>
<dbReference type="PANTHER" id="PTHR46246:SF1">
    <property type="entry name" value="GUANOSINE-3',5'-BIS(DIPHOSPHATE) 3'-PYROPHOSPHOHYDROLASE MESH1"/>
    <property type="match status" value="1"/>
</dbReference>
<dbReference type="RefSeq" id="WP_098060760.1">
    <property type="nucleotide sequence ID" value="NZ_PDEP01000001.1"/>
</dbReference>
<dbReference type="SUPFAM" id="SSF109604">
    <property type="entry name" value="HD-domain/PDEase-like"/>
    <property type="match status" value="1"/>
</dbReference>
<proteinExistence type="predicted"/>
<accession>A0A2H3NQ18</accession>
<dbReference type="AlphaFoldDB" id="A0A2H3NQ18"/>
<dbReference type="Gene3D" id="1.10.3210.10">
    <property type="entry name" value="Hypothetical protein af1432"/>
    <property type="match status" value="1"/>
</dbReference>
<organism evidence="1 2">
    <name type="scientific">Longimonas halophila</name>
    <dbReference type="NCBI Taxonomy" id="1469170"/>
    <lineage>
        <taxon>Bacteria</taxon>
        <taxon>Pseudomonadati</taxon>
        <taxon>Rhodothermota</taxon>
        <taxon>Rhodothermia</taxon>
        <taxon>Rhodothermales</taxon>
        <taxon>Salisaetaceae</taxon>
        <taxon>Longimonas</taxon>
    </lineage>
</organism>
<name>A0A2H3NQ18_9BACT</name>
<dbReference type="Pfam" id="PF13328">
    <property type="entry name" value="HD_4"/>
    <property type="match status" value="1"/>
</dbReference>
<keyword evidence="1" id="KW-0378">Hydrolase</keyword>
<sequence>MSDSASNAPLFSPLVEHAIELASEWHNDCYRKSRWRAEPFEQPEPVRVPVIAHLSAVAMAVARAGWTPPVVAAAYLHDIIEDPNTHGERMTSDELRELVGDDVTRLVVDVTEPKLDDAGNKLPWRVRKEAYVEHLTDAPDEALAISLADKHHNVWTMNQTLEQGIDIFTPAPGRTALSAGPEQQCWFLHAVLTEAATRATEQLVPLREGLHAEYRRLAHLTDTDAPAV</sequence>
<dbReference type="Proteomes" id="UP000221024">
    <property type="component" value="Unassembled WGS sequence"/>
</dbReference>
<dbReference type="InterPro" id="IPR052194">
    <property type="entry name" value="MESH1"/>
</dbReference>
<reference evidence="1 2" key="1">
    <citation type="submission" date="2017-10" db="EMBL/GenBank/DDBJ databases">
        <title>Draft genome of Longimonas halophila.</title>
        <authorList>
            <person name="Goh K.M."/>
            <person name="Shamsir M.S."/>
            <person name="Lim S.W."/>
        </authorList>
    </citation>
    <scope>NUCLEOTIDE SEQUENCE [LARGE SCALE GENOMIC DNA]</scope>
    <source>
        <strain evidence="1 2">KCTC 42399</strain>
    </source>
</reference>
<evidence type="ECO:0000313" key="2">
    <source>
        <dbReference type="Proteomes" id="UP000221024"/>
    </source>
</evidence>
<dbReference type="EMBL" id="PDEP01000001">
    <property type="protein sequence ID" value="PEN09361.1"/>
    <property type="molecule type" value="Genomic_DNA"/>
</dbReference>
<keyword evidence="2" id="KW-1185">Reference proteome</keyword>
<comment type="caution">
    <text evidence="1">The sequence shown here is derived from an EMBL/GenBank/DDBJ whole genome shotgun (WGS) entry which is preliminary data.</text>
</comment>
<evidence type="ECO:0000313" key="1">
    <source>
        <dbReference type="EMBL" id="PEN09361.1"/>
    </source>
</evidence>
<dbReference type="GO" id="GO:0008893">
    <property type="term" value="F:guanosine-3',5'-bis(diphosphate) 3'-diphosphatase activity"/>
    <property type="evidence" value="ECO:0007669"/>
    <property type="project" value="TreeGrafter"/>
</dbReference>